<keyword evidence="9" id="KW-0732">Signal</keyword>
<sequence length="437" mass="48601">MKYIAALTLITLSLFSTSYAATIDKAADSISAHDQKLNQIRQHAFITHLKQQQQLLEQSRQRLAAAKKHQQQLNAQFSNNEKQLTSLSEQLRQRSGELGKVFDVLRGEAEKFKQSFAQSMTRVELGDRAKSLAWATKQQIPSSQDLTHLADNLLTQLQSSGEISQFKRDVVNNQGQSHLTEVTRVGEFVLLNSKGQYLQWNPKSDTVMVMTRQPQSAKSFVNHHSSELLIDPTHGQLLALQSQLPTLMQRIAQGGAIGYVIIVLGLVSLILALFRLAMLLSTETKVKRQLKMKQEPREDNPLGRILSRIPAGEHQLETLEIYIDEVVSQELPKLERSQTLVKLIAGVAPLLGLLGTVTGMIATFQAITLFGTGDPKMMASGISQALMTTVLGLIVAIPLLFTHNLLSTRAQRIRQILQQQTLALLADRIKESNHETA</sequence>
<comment type="similarity">
    <text evidence="6">Belongs to the exbB/tolQ family.</text>
</comment>
<dbReference type="InterPro" id="IPR017270">
    <property type="entry name" value="MotA/TolQ/ExbB-rel"/>
</dbReference>
<dbReference type="GO" id="GO:0017038">
    <property type="term" value="P:protein import"/>
    <property type="evidence" value="ECO:0007669"/>
    <property type="project" value="TreeGrafter"/>
</dbReference>
<name>A0A4R1JM99_9GAMM</name>
<evidence type="ECO:0000256" key="3">
    <source>
        <dbReference type="ARBA" id="ARBA00022692"/>
    </source>
</evidence>
<evidence type="ECO:0000313" key="11">
    <source>
        <dbReference type="EMBL" id="TCK52186.1"/>
    </source>
</evidence>
<feature type="chain" id="PRO_5020580122" evidence="9">
    <location>
        <begin position="21"/>
        <end position="437"/>
    </location>
</feature>
<dbReference type="PIRSF" id="PIRSF037714">
    <property type="entry name" value="TolR"/>
    <property type="match status" value="1"/>
</dbReference>
<keyword evidence="5 8" id="KW-0472">Membrane</keyword>
<evidence type="ECO:0000313" key="12">
    <source>
        <dbReference type="Proteomes" id="UP000295565"/>
    </source>
</evidence>
<keyword evidence="12" id="KW-1185">Reference proteome</keyword>
<dbReference type="RefSeq" id="WP_131913081.1">
    <property type="nucleotide sequence ID" value="NZ_OU594967.1"/>
</dbReference>
<gene>
    <name evidence="11" type="ORF">EV690_2294</name>
</gene>
<dbReference type="PANTHER" id="PTHR30625">
    <property type="entry name" value="PROTEIN TOLQ"/>
    <property type="match status" value="1"/>
</dbReference>
<evidence type="ECO:0000256" key="2">
    <source>
        <dbReference type="ARBA" id="ARBA00022475"/>
    </source>
</evidence>
<dbReference type="Proteomes" id="UP000295565">
    <property type="component" value="Unassembled WGS sequence"/>
</dbReference>
<organism evidence="11 12">
    <name type="scientific">Celerinatantimonas diazotrophica</name>
    <dbReference type="NCBI Taxonomy" id="412034"/>
    <lineage>
        <taxon>Bacteria</taxon>
        <taxon>Pseudomonadati</taxon>
        <taxon>Pseudomonadota</taxon>
        <taxon>Gammaproteobacteria</taxon>
        <taxon>Celerinatantimonadaceae</taxon>
        <taxon>Celerinatantimonas</taxon>
    </lineage>
</organism>
<keyword evidence="3 8" id="KW-0812">Transmembrane</keyword>
<feature type="coiled-coil region" evidence="7">
    <location>
        <begin position="49"/>
        <end position="90"/>
    </location>
</feature>
<feature type="transmembrane region" description="Helical" evidence="8">
    <location>
        <begin position="343"/>
        <end position="370"/>
    </location>
</feature>
<comment type="subcellular location">
    <subcellularLocation>
        <location evidence="1">Cell membrane</location>
        <topology evidence="1">Multi-pass membrane protein</topology>
    </subcellularLocation>
    <subcellularLocation>
        <location evidence="6">Membrane</location>
        <topology evidence="6">Multi-pass membrane protein</topology>
    </subcellularLocation>
</comment>
<keyword evidence="6" id="KW-0653">Protein transport</keyword>
<evidence type="ECO:0000259" key="10">
    <source>
        <dbReference type="Pfam" id="PF01618"/>
    </source>
</evidence>
<evidence type="ECO:0000256" key="6">
    <source>
        <dbReference type="RuleBase" id="RU004057"/>
    </source>
</evidence>
<reference evidence="11 12" key="1">
    <citation type="submission" date="2019-03" db="EMBL/GenBank/DDBJ databases">
        <title>Genomic Encyclopedia of Type Strains, Phase IV (KMG-IV): sequencing the most valuable type-strain genomes for metagenomic binning, comparative biology and taxonomic classification.</title>
        <authorList>
            <person name="Goeker M."/>
        </authorList>
    </citation>
    <scope>NUCLEOTIDE SEQUENCE [LARGE SCALE GENOMIC DNA]</scope>
    <source>
        <strain evidence="11 12">DSM 18577</strain>
    </source>
</reference>
<feature type="signal peptide" evidence="9">
    <location>
        <begin position="1"/>
        <end position="20"/>
    </location>
</feature>
<evidence type="ECO:0000256" key="1">
    <source>
        <dbReference type="ARBA" id="ARBA00004651"/>
    </source>
</evidence>
<dbReference type="Pfam" id="PF01618">
    <property type="entry name" value="MotA_ExbB"/>
    <property type="match status" value="1"/>
</dbReference>
<dbReference type="EMBL" id="SMGD01000013">
    <property type="protein sequence ID" value="TCK52186.1"/>
    <property type="molecule type" value="Genomic_DNA"/>
</dbReference>
<protein>
    <submittedName>
        <fullName evidence="11">Outer membrane transport energization protein ExbB</fullName>
    </submittedName>
</protein>
<keyword evidence="2" id="KW-1003">Cell membrane</keyword>
<keyword evidence="4 8" id="KW-1133">Transmembrane helix</keyword>
<feature type="domain" description="MotA/TolQ/ExbB proton channel" evidence="10">
    <location>
        <begin position="312"/>
        <end position="418"/>
    </location>
</feature>
<keyword evidence="6" id="KW-0813">Transport</keyword>
<accession>A0A4R1JM99</accession>
<evidence type="ECO:0000256" key="7">
    <source>
        <dbReference type="SAM" id="Coils"/>
    </source>
</evidence>
<dbReference type="InterPro" id="IPR002898">
    <property type="entry name" value="MotA_ExbB_proton_chnl"/>
</dbReference>
<dbReference type="AlphaFoldDB" id="A0A4R1JM99"/>
<dbReference type="OrthoDB" id="4045at2"/>
<comment type="caution">
    <text evidence="11">The sequence shown here is derived from an EMBL/GenBank/DDBJ whole genome shotgun (WGS) entry which is preliminary data.</text>
</comment>
<evidence type="ECO:0000256" key="8">
    <source>
        <dbReference type="SAM" id="Phobius"/>
    </source>
</evidence>
<evidence type="ECO:0000256" key="4">
    <source>
        <dbReference type="ARBA" id="ARBA00022989"/>
    </source>
</evidence>
<feature type="transmembrane region" description="Helical" evidence="8">
    <location>
        <begin position="382"/>
        <end position="406"/>
    </location>
</feature>
<proteinExistence type="inferred from homology"/>
<keyword evidence="7" id="KW-0175">Coiled coil</keyword>
<feature type="transmembrane region" description="Helical" evidence="8">
    <location>
        <begin position="256"/>
        <end position="280"/>
    </location>
</feature>
<evidence type="ECO:0000256" key="5">
    <source>
        <dbReference type="ARBA" id="ARBA00023136"/>
    </source>
</evidence>
<dbReference type="PANTHER" id="PTHR30625:SF11">
    <property type="entry name" value="MOTA_TOLQ_EXBB PROTON CHANNEL DOMAIN-CONTAINING PROTEIN"/>
    <property type="match status" value="1"/>
</dbReference>
<dbReference type="InterPro" id="IPR050790">
    <property type="entry name" value="ExbB/TolQ_transport"/>
</dbReference>
<dbReference type="GO" id="GO:0005886">
    <property type="term" value="C:plasma membrane"/>
    <property type="evidence" value="ECO:0007669"/>
    <property type="project" value="UniProtKB-SubCell"/>
</dbReference>
<evidence type="ECO:0000256" key="9">
    <source>
        <dbReference type="SAM" id="SignalP"/>
    </source>
</evidence>